<feature type="compositionally biased region" description="Polar residues" evidence="1">
    <location>
        <begin position="1"/>
        <end position="11"/>
    </location>
</feature>
<dbReference type="EMBL" id="NAJO01000011">
    <property type="protein sequence ID" value="OQO09227.1"/>
    <property type="molecule type" value="Genomic_DNA"/>
</dbReference>
<feature type="compositionally biased region" description="Basic and acidic residues" evidence="1">
    <location>
        <begin position="113"/>
        <end position="138"/>
    </location>
</feature>
<comment type="caution">
    <text evidence="2">The sequence shown here is derived from an EMBL/GenBank/DDBJ whole genome shotgun (WGS) entry which is preliminary data.</text>
</comment>
<name>A0A1V8TCW2_9PEZI</name>
<organism evidence="2 3">
    <name type="scientific">Cryoendolithus antarcticus</name>
    <dbReference type="NCBI Taxonomy" id="1507870"/>
    <lineage>
        <taxon>Eukaryota</taxon>
        <taxon>Fungi</taxon>
        <taxon>Dikarya</taxon>
        <taxon>Ascomycota</taxon>
        <taxon>Pezizomycotina</taxon>
        <taxon>Dothideomycetes</taxon>
        <taxon>Dothideomycetidae</taxon>
        <taxon>Cladosporiales</taxon>
        <taxon>Cladosporiaceae</taxon>
        <taxon>Cryoendolithus</taxon>
    </lineage>
</organism>
<dbReference type="InParanoid" id="A0A1V8TCW2"/>
<evidence type="ECO:0000256" key="1">
    <source>
        <dbReference type="SAM" id="MobiDB-lite"/>
    </source>
</evidence>
<feature type="region of interest" description="Disordered" evidence="1">
    <location>
        <begin position="1"/>
        <end position="21"/>
    </location>
</feature>
<dbReference type="OrthoDB" id="5372011at2759"/>
<dbReference type="AlphaFoldDB" id="A0A1V8TCW2"/>
<proteinExistence type="predicted"/>
<sequence>MASSSRTPSGTHTRKDSPEDYASLARRNAAAETLQSYERLSWHAAARNESLVQTRLHFQNIIAGFDDSDTHAWSTVSKVWKTDTTPHVPDADDWDPVKERCKTAVTGGAGSGKGKDRKSGGRESEKGKGREDEAGEARKGKKRKSGGGGVAAG</sequence>
<gene>
    <name evidence="2" type="ORF">B0A48_06119</name>
</gene>
<evidence type="ECO:0000313" key="3">
    <source>
        <dbReference type="Proteomes" id="UP000192596"/>
    </source>
</evidence>
<evidence type="ECO:0000313" key="2">
    <source>
        <dbReference type="EMBL" id="OQO09227.1"/>
    </source>
</evidence>
<feature type="region of interest" description="Disordered" evidence="1">
    <location>
        <begin position="83"/>
        <end position="153"/>
    </location>
</feature>
<keyword evidence="3" id="KW-1185">Reference proteome</keyword>
<dbReference type="Proteomes" id="UP000192596">
    <property type="component" value="Unassembled WGS sequence"/>
</dbReference>
<protein>
    <submittedName>
        <fullName evidence="2">Uncharacterized protein</fullName>
    </submittedName>
</protein>
<reference evidence="3" key="1">
    <citation type="submission" date="2017-03" db="EMBL/GenBank/DDBJ databases">
        <title>Genomes of endolithic fungi from Antarctica.</title>
        <authorList>
            <person name="Coleine C."/>
            <person name="Masonjones S."/>
            <person name="Stajich J.E."/>
        </authorList>
    </citation>
    <scope>NUCLEOTIDE SEQUENCE [LARGE SCALE GENOMIC DNA]</scope>
    <source>
        <strain evidence="3">CCFEE 5527</strain>
    </source>
</reference>
<accession>A0A1V8TCW2</accession>